<name>A0A444UIT6_ACIRT</name>
<dbReference type="PANTHER" id="PTHR15208">
    <property type="entry name" value="RECEPTOR-BINDING CANCER ANTIGEN EXPRESSED ON SISO CELLS CANCER ASSOCIATED SURFACE ANTIGEN RCAS1 ESTROGEN RECEPTOR-BINDING FRAGMENT- ASSOCIATED GENE 9 PROTEIN"/>
    <property type="match status" value="1"/>
</dbReference>
<dbReference type="PANTHER" id="PTHR15208:SF2">
    <property type="entry name" value="RECEPTOR-BINDING CANCER ANTIGEN EXPRESSED ON SISO CELLS"/>
    <property type="match status" value="1"/>
</dbReference>
<dbReference type="EMBL" id="SCEB01214479">
    <property type="protein sequence ID" value="RXM35106.1"/>
    <property type="molecule type" value="Genomic_DNA"/>
</dbReference>
<dbReference type="GO" id="GO:0030141">
    <property type="term" value="C:secretory granule"/>
    <property type="evidence" value="ECO:0007669"/>
    <property type="project" value="TreeGrafter"/>
</dbReference>
<proteinExistence type="predicted"/>
<dbReference type="InterPro" id="IPR017025">
    <property type="entry name" value="Cancer-assoc_antigen_RCAS1"/>
</dbReference>
<keyword evidence="2" id="KW-0675">Receptor</keyword>
<evidence type="ECO:0000313" key="2">
    <source>
        <dbReference type="EMBL" id="RXM35106.1"/>
    </source>
</evidence>
<evidence type="ECO:0000313" key="3">
    <source>
        <dbReference type="Proteomes" id="UP000289886"/>
    </source>
</evidence>
<reference evidence="2 3" key="1">
    <citation type="submission" date="2019-01" db="EMBL/GenBank/DDBJ databases">
        <title>Draft Genome and Complete Hox-Cluster Characterization of the Sterlet Sturgeon (Acipenser ruthenus).</title>
        <authorList>
            <person name="Wei Q."/>
        </authorList>
    </citation>
    <scope>NUCLEOTIDE SEQUENCE [LARGE SCALE GENOMIC DNA]</scope>
    <source>
        <strain evidence="2">WHYD16114868_AA</strain>
        <tissue evidence="2">Blood</tissue>
    </source>
</reference>
<accession>A0A444UIT6</accession>
<dbReference type="Proteomes" id="UP000289886">
    <property type="component" value="Unassembled WGS sequence"/>
</dbReference>
<sequence>MATRKKIAAAWSLTGIPEDALQKAVEEDIRKMWMTVVEDPAKERGSAMGKLTAGEDASVDGGLLSEAQGSRDVIREKGLEHVTVEDLVAEITPKGRVVSSTSINCYDNIHCIRIFTVFTKKPEVEEWSSWDEEAPTSIKIEGGNGSVVSQQNDVESDEPDYFKDMTPTIRKTQKIVLKKREPLNFTLPDGNTGFSSRLAVTQDVPFNVPSSPSSLRWPDGDRRRNELPGWIRKAGEPLHKLAVAIEGLTRRAFVHMPSSVQEELGK</sequence>
<dbReference type="AlphaFoldDB" id="A0A444UIT6"/>
<feature type="region of interest" description="Disordered" evidence="1">
    <location>
        <begin position="138"/>
        <end position="163"/>
    </location>
</feature>
<gene>
    <name evidence="2" type="ORF">EOD39_13365</name>
</gene>
<organism evidence="2 3">
    <name type="scientific">Acipenser ruthenus</name>
    <name type="common">Sterlet sturgeon</name>
    <dbReference type="NCBI Taxonomy" id="7906"/>
    <lineage>
        <taxon>Eukaryota</taxon>
        <taxon>Metazoa</taxon>
        <taxon>Chordata</taxon>
        <taxon>Craniata</taxon>
        <taxon>Vertebrata</taxon>
        <taxon>Euteleostomi</taxon>
        <taxon>Actinopterygii</taxon>
        <taxon>Chondrostei</taxon>
        <taxon>Acipenseriformes</taxon>
        <taxon>Acipenseridae</taxon>
        <taxon>Acipenser</taxon>
    </lineage>
</organism>
<evidence type="ECO:0000256" key="1">
    <source>
        <dbReference type="SAM" id="MobiDB-lite"/>
    </source>
</evidence>
<keyword evidence="3" id="KW-1185">Reference proteome</keyword>
<comment type="caution">
    <text evidence="2">The sequence shown here is derived from an EMBL/GenBank/DDBJ whole genome shotgun (WGS) entry which is preliminary data.</text>
</comment>
<protein>
    <submittedName>
        <fullName evidence="2">Receptor-binding cancer antigen expressed on SiSo cells</fullName>
    </submittedName>
</protein>